<dbReference type="AlphaFoldDB" id="A0AAN7AR47"/>
<gene>
    <name evidence="2" type="ORF">QBC40DRAFT_268756</name>
</gene>
<name>A0AAN7AR47_9PEZI</name>
<keyword evidence="1" id="KW-0175">Coiled coil</keyword>
<feature type="coiled-coil region" evidence="1">
    <location>
        <begin position="265"/>
        <end position="292"/>
    </location>
</feature>
<dbReference type="PANTHER" id="PTHR40619">
    <property type="entry name" value="FUNGAL STAND N-TERMINAL GOODBYE DOMAIN-CONTAINING PROTEIN"/>
    <property type="match status" value="1"/>
</dbReference>
<protein>
    <recommendedName>
        <fullName evidence="4">Fungal STAND N-terminal Goodbye domain-containing protein</fullName>
    </recommendedName>
</protein>
<comment type="caution">
    <text evidence="2">The sequence shown here is derived from an EMBL/GenBank/DDBJ whole genome shotgun (WGS) entry which is preliminary data.</text>
</comment>
<accession>A0AAN7AR47</accession>
<organism evidence="2 3">
    <name type="scientific">Triangularia verruculosa</name>
    <dbReference type="NCBI Taxonomy" id="2587418"/>
    <lineage>
        <taxon>Eukaryota</taxon>
        <taxon>Fungi</taxon>
        <taxon>Dikarya</taxon>
        <taxon>Ascomycota</taxon>
        <taxon>Pezizomycotina</taxon>
        <taxon>Sordariomycetes</taxon>
        <taxon>Sordariomycetidae</taxon>
        <taxon>Sordariales</taxon>
        <taxon>Podosporaceae</taxon>
        <taxon>Triangularia</taxon>
    </lineage>
</organism>
<keyword evidence="3" id="KW-1185">Reference proteome</keyword>
<reference evidence="2" key="1">
    <citation type="journal article" date="2023" name="Mol. Phylogenet. Evol.">
        <title>Genome-scale phylogeny and comparative genomics of the fungal order Sordariales.</title>
        <authorList>
            <person name="Hensen N."/>
            <person name="Bonometti L."/>
            <person name="Westerberg I."/>
            <person name="Brannstrom I.O."/>
            <person name="Guillou S."/>
            <person name="Cros-Aarteil S."/>
            <person name="Calhoun S."/>
            <person name="Haridas S."/>
            <person name="Kuo A."/>
            <person name="Mondo S."/>
            <person name="Pangilinan J."/>
            <person name="Riley R."/>
            <person name="LaButti K."/>
            <person name="Andreopoulos B."/>
            <person name="Lipzen A."/>
            <person name="Chen C."/>
            <person name="Yan M."/>
            <person name="Daum C."/>
            <person name="Ng V."/>
            <person name="Clum A."/>
            <person name="Steindorff A."/>
            <person name="Ohm R.A."/>
            <person name="Martin F."/>
            <person name="Silar P."/>
            <person name="Natvig D.O."/>
            <person name="Lalanne C."/>
            <person name="Gautier V."/>
            <person name="Ament-Velasquez S.L."/>
            <person name="Kruys A."/>
            <person name="Hutchinson M.I."/>
            <person name="Powell A.J."/>
            <person name="Barry K."/>
            <person name="Miller A.N."/>
            <person name="Grigoriev I.V."/>
            <person name="Debuchy R."/>
            <person name="Gladieux P."/>
            <person name="Hiltunen Thoren M."/>
            <person name="Johannesson H."/>
        </authorList>
    </citation>
    <scope>NUCLEOTIDE SEQUENCE</scope>
    <source>
        <strain evidence="2">CBS 315.58</strain>
    </source>
</reference>
<evidence type="ECO:0008006" key="4">
    <source>
        <dbReference type="Google" id="ProtNLM"/>
    </source>
</evidence>
<dbReference type="Proteomes" id="UP001303160">
    <property type="component" value="Unassembled WGS sequence"/>
</dbReference>
<proteinExistence type="predicted"/>
<reference evidence="2" key="2">
    <citation type="submission" date="2023-05" db="EMBL/GenBank/DDBJ databases">
        <authorList>
            <consortium name="Lawrence Berkeley National Laboratory"/>
            <person name="Steindorff A."/>
            <person name="Hensen N."/>
            <person name="Bonometti L."/>
            <person name="Westerberg I."/>
            <person name="Brannstrom I.O."/>
            <person name="Guillou S."/>
            <person name="Cros-Aarteil S."/>
            <person name="Calhoun S."/>
            <person name="Haridas S."/>
            <person name="Kuo A."/>
            <person name="Mondo S."/>
            <person name="Pangilinan J."/>
            <person name="Riley R."/>
            <person name="Labutti K."/>
            <person name="Andreopoulos B."/>
            <person name="Lipzen A."/>
            <person name="Chen C."/>
            <person name="Yanf M."/>
            <person name="Daum C."/>
            <person name="Ng V."/>
            <person name="Clum A."/>
            <person name="Ohm R."/>
            <person name="Martin F."/>
            <person name="Silar P."/>
            <person name="Natvig D."/>
            <person name="Lalanne C."/>
            <person name="Gautier V."/>
            <person name="Ament-Velasquez S.L."/>
            <person name="Kruys A."/>
            <person name="Hutchinson M.I."/>
            <person name="Powell A.J."/>
            <person name="Barry K."/>
            <person name="Miller A.N."/>
            <person name="Grigoriev I.V."/>
            <person name="Debuchy R."/>
            <person name="Gladieux P."/>
            <person name="Thoren M.H."/>
            <person name="Johannesson H."/>
        </authorList>
    </citation>
    <scope>NUCLEOTIDE SEQUENCE</scope>
    <source>
        <strain evidence="2">CBS 315.58</strain>
    </source>
</reference>
<dbReference type="EMBL" id="MU863994">
    <property type="protein sequence ID" value="KAK4196074.1"/>
    <property type="molecule type" value="Genomic_DNA"/>
</dbReference>
<evidence type="ECO:0000313" key="2">
    <source>
        <dbReference type="EMBL" id="KAK4196074.1"/>
    </source>
</evidence>
<evidence type="ECO:0000313" key="3">
    <source>
        <dbReference type="Proteomes" id="UP001303160"/>
    </source>
</evidence>
<dbReference type="PANTHER" id="PTHR40619:SF3">
    <property type="entry name" value="FUNGAL STAND N-TERMINAL GOODBYE DOMAIN-CONTAINING PROTEIN"/>
    <property type="match status" value="1"/>
</dbReference>
<evidence type="ECO:0000256" key="1">
    <source>
        <dbReference type="SAM" id="Coils"/>
    </source>
</evidence>
<sequence>MIFPSAMEKFRLGCTTPSCEQPVRDIAGLRTWTEVYDKLRLARDTYTELTGTTGRLRRVWRWTADNIVEPARLATKVVPQMDIVTPVLGAVLIILEAIKKGAEVRKETLRAFDDLEDVFADVEVFLETFQNERSVIDHAIALVVAVLEAVVRAVRFFTRPGLIRGLKSIVKGKDYEAPLLESLTAITTRSKSLMAWAVKTHIRDFAQYSNATRRIHQLILNNQEHIAIRVDLVHAGVDEVSSQNRFIISQNERSKNVQDGMNATLALLMDKHEETKRELHFLRSQNREQQKILAAGQREISRLGDIIVRSVSPLPGSAKSSGLHPPPPLQHSAQSYFQEHDGFCQGDLWALLRVPYDIEIADADDIEEKREHLAAVDRARMEQIVHTQKFQQWIISPDSTKLLIHGNLSPVRSMETSSLSLFCATLAKAFRSRPRYLCLVWFCGRHIGNTGDSDDESDVESRFDGLDYDDSSSDEYHHHCSSFHRNEVHQDARTKKGTIRRMVQSLIGQLLSDHDFGLSYSLVPSADVALIEDGDLEELALLLRWLVQQLPEEVTLVFLIDGIIFYEREEFEGPMLDILGDILGFTATNDISATVKVLVTSPWPTTTVRTAFQEGHPGDDTGWPSGGRDSILSTEMIQLSQVDTSMDRLNRELQELGAEDI</sequence>